<dbReference type="eggNOG" id="ENOG50334B4">
    <property type="taxonomic scope" value="Bacteria"/>
</dbReference>
<dbReference type="Proteomes" id="UP000035065">
    <property type="component" value="Unassembled WGS sequence"/>
</dbReference>
<dbReference type="InterPro" id="IPR012347">
    <property type="entry name" value="Ferritin-like"/>
</dbReference>
<evidence type="ECO:0000313" key="3">
    <source>
        <dbReference type="Proteomes" id="UP000035065"/>
    </source>
</evidence>
<evidence type="ECO:0000259" key="1">
    <source>
        <dbReference type="Pfam" id="PF14530"/>
    </source>
</evidence>
<feature type="domain" description="DUF4439" evidence="1">
    <location>
        <begin position="6"/>
        <end position="140"/>
    </location>
</feature>
<protein>
    <recommendedName>
        <fullName evidence="1">DUF4439 domain-containing protein</fullName>
    </recommendedName>
</protein>
<dbReference type="Pfam" id="PF14530">
    <property type="entry name" value="DUF4439"/>
    <property type="match status" value="1"/>
</dbReference>
<gene>
    <name evidence="2" type="ORF">SCNU_08353</name>
</gene>
<dbReference type="EMBL" id="AEUD01000005">
    <property type="protein sequence ID" value="EGD55710.1"/>
    <property type="molecule type" value="Genomic_DNA"/>
</dbReference>
<dbReference type="InterPro" id="IPR009078">
    <property type="entry name" value="Ferritin-like_SF"/>
</dbReference>
<dbReference type="RefSeq" id="WP_009678908.1">
    <property type="nucleotide sequence ID" value="NZ_AEUD01000005.1"/>
</dbReference>
<name>F1YIF6_9ACTN</name>
<dbReference type="AlphaFoldDB" id="F1YIF6"/>
<reference evidence="2 3" key="1">
    <citation type="journal article" date="2011" name="J. Bacteriol.">
        <title>Draft Genome Sequence of Gordonia neofelifaecis NRRL B-59395, a Cholesterol-Degrading Actinomycete.</title>
        <authorList>
            <person name="Ge F."/>
            <person name="Li W."/>
            <person name="Chen G."/>
            <person name="Liu Y."/>
            <person name="Zhang G."/>
            <person name="Yong B."/>
            <person name="Wang Q."/>
            <person name="Wang N."/>
            <person name="Huang Z."/>
            <person name="Li W."/>
            <person name="Wang J."/>
            <person name="Wu C."/>
            <person name="Xie Q."/>
            <person name="Liu G."/>
        </authorList>
    </citation>
    <scope>NUCLEOTIDE SEQUENCE [LARGE SCALE GENOMIC DNA]</scope>
    <source>
        <strain evidence="2 3">NRRL B-59395</strain>
    </source>
</reference>
<organism evidence="2 3">
    <name type="scientific">Gordonia neofelifaecis NRRL B-59395</name>
    <dbReference type="NCBI Taxonomy" id="644548"/>
    <lineage>
        <taxon>Bacteria</taxon>
        <taxon>Bacillati</taxon>
        <taxon>Actinomycetota</taxon>
        <taxon>Actinomycetes</taxon>
        <taxon>Mycobacteriales</taxon>
        <taxon>Gordoniaceae</taxon>
        <taxon>Gordonia</taxon>
    </lineage>
</organism>
<evidence type="ECO:0000313" key="2">
    <source>
        <dbReference type="EMBL" id="EGD55710.1"/>
    </source>
</evidence>
<comment type="caution">
    <text evidence="2">The sequence shown here is derived from an EMBL/GenBank/DDBJ whole genome shotgun (WGS) entry which is preliminary data.</text>
</comment>
<dbReference type="CDD" id="cd00657">
    <property type="entry name" value="Ferritin_like"/>
    <property type="match status" value="1"/>
</dbReference>
<dbReference type="SUPFAM" id="SSF47240">
    <property type="entry name" value="Ferritin-like"/>
    <property type="match status" value="1"/>
</dbReference>
<dbReference type="OrthoDB" id="5192349at2"/>
<sequence length="141" mass="14968">MSQNTALDAAADAENTAVFTYGVITAFTAGDVRNTVAEYIAAHRVRRDQLNEALLAAGQPERTPAAGYTLPIEVTDEASSAKAALAAENDCEHAYRALLEQAESSPVRRIAVDGLTDCALRSSYWRGIAGQKPLTVAFPGQ</sequence>
<dbReference type="STRING" id="644548.SCNU_08353"/>
<dbReference type="Gene3D" id="1.20.1260.10">
    <property type="match status" value="1"/>
</dbReference>
<keyword evidence="3" id="KW-1185">Reference proteome</keyword>
<proteinExistence type="predicted"/>
<dbReference type="InterPro" id="IPR029447">
    <property type="entry name" value="DUF4439"/>
</dbReference>
<accession>F1YIF6</accession>